<dbReference type="InterPro" id="IPR003779">
    <property type="entry name" value="CMD-like"/>
</dbReference>
<dbReference type="RefSeq" id="WP_378270460.1">
    <property type="nucleotide sequence ID" value="NZ_JBHUKR010000023.1"/>
</dbReference>
<dbReference type="Pfam" id="PF02627">
    <property type="entry name" value="CMD"/>
    <property type="match status" value="1"/>
</dbReference>
<dbReference type="SUPFAM" id="SSF69118">
    <property type="entry name" value="AhpD-like"/>
    <property type="match status" value="1"/>
</dbReference>
<name>A0ABW5G9Z4_9PSEU</name>
<feature type="domain" description="Carboxymuconolactone decarboxylase-like" evidence="1">
    <location>
        <begin position="41"/>
        <end position="121"/>
    </location>
</feature>
<comment type="caution">
    <text evidence="2">The sequence shown here is derived from an EMBL/GenBank/DDBJ whole genome shotgun (WGS) entry which is preliminary data.</text>
</comment>
<dbReference type="PANTHER" id="PTHR34846:SF5">
    <property type="entry name" value="CARBOXYMUCONOLACTONE DECARBOXYLASE-LIKE DOMAIN-CONTAINING PROTEIN"/>
    <property type="match status" value="1"/>
</dbReference>
<dbReference type="EMBL" id="JBHUKR010000023">
    <property type="protein sequence ID" value="MFD2421716.1"/>
    <property type="molecule type" value="Genomic_DNA"/>
</dbReference>
<sequence length="191" mass="20829">MTGPGLPPVAPGQWERKTRALLDPSEYESPLFLVLAHHEPLLRNWYRFTGRLMAGTTLTDREREVLTLRLSWRTGTPLQWGEHVGAGLRAGLVPDEIASLAGEEPSTGWSARERTVIEAADQLWDTGAIGGDLLTRLSGHFSIREVLEVLFIAGNTVMVAAVVNTLGISGDFAGVRDLTTLPSSDSVRERS</sequence>
<keyword evidence="3" id="KW-1185">Reference proteome</keyword>
<evidence type="ECO:0000313" key="2">
    <source>
        <dbReference type="EMBL" id="MFD2421716.1"/>
    </source>
</evidence>
<proteinExistence type="predicted"/>
<dbReference type="Gene3D" id="1.20.1290.10">
    <property type="entry name" value="AhpD-like"/>
    <property type="match status" value="1"/>
</dbReference>
<reference evidence="3" key="1">
    <citation type="journal article" date="2019" name="Int. J. Syst. Evol. Microbiol.">
        <title>The Global Catalogue of Microorganisms (GCM) 10K type strain sequencing project: providing services to taxonomists for standard genome sequencing and annotation.</title>
        <authorList>
            <consortium name="The Broad Institute Genomics Platform"/>
            <consortium name="The Broad Institute Genome Sequencing Center for Infectious Disease"/>
            <person name="Wu L."/>
            <person name="Ma J."/>
        </authorList>
    </citation>
    <scope>NUCLEOTIDE SEQUENCE [LARGE SCALE GENOMIC DNA]</scope>
    <source>
        <strain evidence="3">CGMCC 4.7645</strain>
    </source>
</reference>
<accession>A0ABW5G9Z4</accession>
<protein>
    <submittedName>
        <fullName evidence="2">Carboxymuconolactone decarboxylase family protein</fullName>
    </submittedName>
</protein>
<dbReference type="Proteomes" id="UP001597417">
    <property type="component" value="Unassembled WGS sequence"/>
</dbReference>
<evidence type="ECO:0000313" key="3">
    <source>
        <dbReference type="Proteomes" id="UP001597417"/>
    </source>
</evidence>
<dbReference type="PANTHER" id="PTHR34846">
    <property type="entry name" value="4-CARBOXYMUCONOLACTONE DECARBOXYLASE FAMILY PROTEIN (AFU_ORTHOLOGUE AFUA_6G11590)"/>
    <property type="match status" value="1"/>
</dbReference>
<dbReference type="InterPro" id="IPR029032">
    <property type="entry name" value="AhpD-like"/>
</dbReference>
<organism evidence="2 3">
    <name type="scientific">Amycolatopsis pigmentata</name>
    <dbReference type="NCBI Taxonomy" id="450801"/>
    <lineage>
        <taxon>Bacteria</taxon>
        <taxon>Bacillati</taxon>
        <taxon>Actinomycetota</taxon>
        <taxon>Actinomycetes</taxon>
        <taxon>Pseudonocardiales</taxon>
        <taxon>Pseudonocardiaceae</taxon>
        <taxon>Amycolatopsis</taxon>
    </lineage>
</organism>
<gene>
    <name evidence="2" type="ORF">ACFSXZ_35830</name>
</gene>
<evidence type="ECO:0000259" key="1">
    <source>
        <dbReference type="Pfam" id="PF02627"/>
    </source>
</evidence>